<dbReference type="CDD" id="cd14798">
    <property type="entry name" value="RX-CC_like"/>
    <property type="match status" value="1"/>
</dbReference>
<sequence length="381" mass="42630">MEVASLIVSPLLQAMYGKLASYLSGAETAPKVQKKNIQKLQDKLLIIQAVIEDAEERQLKDKRVKIWLSKLRDAAYDADDLLDEISTQALLRQSLRKRFQKRETGPSVDASQVLGRTEDGKKIVDMLLSSGADTWVIPIVGIGAIGKTTLAQVVYNDPNWMQAFAYGEEGNFRNLLPIGLRIIDKCQGVPLAAKVLGGLLRFKRKEDEWLGVQESALWNLDAGEANPTVDCWRLSSTCSSDAVEFRIPCLIYDLAKNIAGNEFLAIANSDTAVISDGDIAETRYALVDSNYRMHRSARVTGRNSKDADSDFTSVIASNNSLRLLLFFDLRGELKIKHLENVTEQFRLCRLKHMQLHRLELFWGGGDEGKLNRTTSREARQT</sequence>
<reference evidence="6" key="1">
    <citation type="submission" date="2019-09" db="EMBL/GenBank/DDBJ databases">
        <title>Draft genome information of white flower Hibiscus syriacus.</title>
        <authorList>
            <person name="Kim Y.-M."/>
        </authorList>
    </citation>
    <scope>NUCLEOTIDE SEQUENCE [LARGE SCALE GENOMIC DNA]</scope>
    <source>
        <strain evidence="6">YM2019G1</strain>
    </source>
</reference>
<dbReference type="InterPro" id="IPR041118">
    <property type="entry name" value="Rx_N"/>
</dbReference>
<name>A0A6A2WV37_HIBSY</name>
<evidence type="ECO:0000259" key="5">
    <source>
        <dbReference type="Pfam" id="PF18052"/>
    </source>
</evidence>
<dbReference type="InterPro" id="IPR042197">
    <property type="entry name" value="Apaf_helical"/>
</dbReference>
<dbReference type="Pfam" id="PF18052">
    <property type="entry name" value="Rx_N"/>
    <property type="match status" value="1"/>
</dbReference>
<keyword evidence="4" id="KW-0067">ATP-binding</keyword>
<dbReference type="GO" id="GO:0043531">
    <property type="term" value="F:ADP binding"/>
    <property type="evidence" value="ECO:0007669"/>
    <property type="project" value="InterPro"/>
</dbReference>
<dbReference type="Proteomes" id="UP000436088">
    <property type="component" value="Unassembled WGS sequence"/>
</dbReference>
<keyword evidence="1" id="KW-0677">Repeat</keyword>
<keyword evidence="7" id="KW-1185">Reference proteome</keyword>
<dbReference type="GO" id="GO:0006952">
    <property type="term" value="P:defense response"/>
    <property type="evidence" value="ECO:0007669"/>
    <property type="project" value="UniProtKB-KW"/>
</dbReference>
<dbReference type="InterPro" id="IPR027417">
    <property type="entry name" value="P-loop_NTPase"/>
</dbReference>
<proteinExistence type="predicted"/>
<evidence type="ECO:0000313" key="7">
    <source>
        <dbReference type="Proteomes" id="UP000436088"/>
    </source>
</evidence>
<evidence type="ECO:0000256" key="2">
    <source>
        <dbReference type="ARBA" id="ARBA00022741"/>
    </source>
</evidence>
<dbReference type="PANTHER" id="PTHR36766:SF49">
    <property type="entry name" value="DISEASE RESISTANCE PROTEIN RGA3"/>
    <property type="match status" value="1"/>
</dbReference>
<dbReference type="PANTHER" id="PTHR36766">
    <property type="entry name" value="PLANT BROAD-SPECTRUM MILDEW RESISTANCE PROTEIN RPW8"/>
    <property type="match status" value="1"/>
</dbReference>
<dbReference type="GO" id="GO:0005524">
    <property type="term" value="F:ATP binding"/>
    <property type="evidence" value="ECO:0007669"/>
    <property type="project" value="UniProtKB-KW"/>
</dbReference>
<feature type="domain" description="Disease resistance N-terminal" evidence="5">
    <location>
        <begin position="12"/>
        <end position="98"/>
    </location>
</feature>
<accession>A0A6A2WV37</accession>
<dbReference type="EMBL" id="VEPZ02001738">
    <property type="protein sequence ID" value="KAE8659215.1"/>
    <property type="molecule type" value="Genomic_DNA"/>
</dbReference>
<dbReference type="Gene3D" id="3.40.50.300">
    <property type="entry name" value="P-loop containing nucleotide triphosphate hydrolases"/>
    <property type="match status" value="1"/>
</dbReference>
<dbReference type="Gene3D" id="1.20.5.4130">
    <property type="match status" value="1"/>
</dbReference>
<keyword evidence="2" id="KW-0547">Nucleotide-binding</keyword>
<dbReference type="SUPFAM" id="SSF52540">
    <property type="entry name" value="P-loop containing nucleoside triphosphate hydrolases"/>
    <property type="match status" value="1"/>
</dbReference>
<keyword evidence="3" id="KW-0611">Plant defense</keyword>
<dbReference type="Gene3D" id="1.10.8.430">
    <property type="entry name" value="Helical domain of apoptotic protease-activating factors"/>
    <property type="match status" value="1"/>
</dbReference>
<dbReference type="AlphaFoldDB" id="A0A6A2WV37"/>
<evidence type="ECO:0000313" key="6">
    <source>
        <dbReference type="EMBL" id="KAE8659215.1"/>
    </source>
</evidence>
<evidence type="ECO:0000256" key="1">
    <source>
        <dbReference type="ARBA" id="ARBA00022737"/>
    </source>
</evidence>
<gene>
    <name evidence="6" type="ORF">F3Y22_tig00116964pilonHSYRG00340</name>
</gene>
<organism evidence="6 7">
    <name type="scientific">Hibiscus syriacus</name>
    <name type="common">Rose of Sharon</name>
    <dbReference type="NCBI Taxonomy" id="106335"/>
    <lineage>
        <taxon>Eukaryota</taxon>
        <taxon>Viridiplantae</taxon>
        <taxon>Streptophyta</taxon>
        <taxon>Embryophyta</taxon>
        <taxon>Tracheophyta</taxon>
        <taxon>Spermatophyta</taxon>
        <taxon>Magnoliopsida</taxon>
        <taxon>eudicotyledons</taxon>
        <taxon>Gunneridae</taxon>
        <taxon>Pentapetalae</taxon>
        <taxon>rosids</taxon>
        <taxon>malvids</taxon>
        <taxon>Malvales</taxon>
        <taxon>Malvaceae</taxon>
        <taxon>Malvoideae</taxon>
        <taxon>Hibiscus</taxon>
    </lineage>
</organism>
<evidence type="ECO:0000256" key="4">
    <source>
        <dbReference type="ARBA" id="ARBA00022840"/>
    </source>
</evidence>
<protein>
    <submittedName>
        <fullName evidence="6">Ubiquitin-fold modifier-conjugating enzyme 1</fullName>
    </submittedName>
</protein>
<dbReference type="InterPro" id="IPR038005">
    <property type="entry name" value="RX-like_CC"/>
</dbReference>
<comment type="caution">
    <text evidence="6">The sequence shown here is derived from an EMBL/GenBank/DDBJ whole genome shotgun (WGS) entry which is preliminary data.</text>
</comment>
<evidence type="ECO:0000256" key="3">
    <source>
        <dbReference type="ARBA" id="ARBA00022821"/>
    </source>
</evidence>